<dbReference type="OrthoDB" id="286090at2"/>
<dbReference type="PROSITE" id="PS50126">
    <property type="entry name" value="S1"/>
    <property type="match status" value="2"/>
</dbReference>
<dbReference type="PANTHER" id="PTHR10724">
    <property type="entry name" value="30S RIBOSOMAL PROTEIN S1"/>
    <property type="match status" value="1"/>
</dbReference>
<dbReference type="InterPro" id="IPR003029">
    <property type="entry name" value="S1_domain"/>
</dbReference>
<organism evidence="5 6">
    <name type="scientific">Streptomyces kaniharaensis</name>
    <dbReference type="NCBI Taxonomy" id="212423"/>
    <lineage>
        <taxon>Bacteria</taxon>
        <taxon>Bacillati</taxon>
        <taxon>Actinomycetota</taxon>
        <taxon>Actinomycetes</taxon>
        <taxon>Kitasatosporales</taxon>
        <taxon>Streptomycetaceae</taxon>
        <taxon>Streptomyces</taxon>
    </lineage>
</organism>
<keyword evidence="6" id="KW-1185">Reference proteome</keyword>
<keyword evidence="3" id="KW-0687">Ribonucleoprotein</keyword>
<name>A0A6N7KJJ0_9ACTN</name>
<reference evidence="5 6" key="1">
    <citation type="submission" date="2019-09" db="EMBL/GenBank/DDBJ databases">
        <title>Genome Sequences of Streptomyces kaniharaensis ATCC 21070.</title>
        <authorList>
            <person name="Zhu W."/>
            <person name="De Crecy-Lagard V."/>
            <person name="Richards N.G."/>
        </authorList>
    </citation>
    <scope>NUCLEOTIDE SEQUENCE [LARGE SCALE GENOMIC DNA]</scope>
    <source>
        <strain evidence="5 6">SF-557</strain>
    </source>
</reference>
<protein>
    <submittedName>
        <fullName evidence="5">30S ribosomal protein S1</fullName>
    </submittedName>
</protein>
<dbReference type="AlphaFoldDB" id="A0A6N7KJJ0"/>
<proteinExistence type="inferred from homology"/>
<dbReference type="GO" id="GO:0003735">
    <property type="term" value="F:structural constituent of ribosome"/>
    <property type="evidence" value="ECO:0007669"/>
    <property type="project" value="TreeGrafter"/>
</dbReference>
<gene>
    <name evidence="5" type="ORF">F7Q99_05040</name>
</gene>
<dbReference type="InterPro" id="IPR050437">
    <property type="entry name" value="Ribos_protein_bS1-like"/>
</dbReference>
<comment type="similarity">
    <text evidence="1">Belongs to the bacterial ribosomal protein bS1 family.</text>
</comment>
<dbReference type="GO" id="GO:0022627">
    <property type="term" value="C:cytosolic small ribosomal subunit"/>
    <property type="evidence" value="ECO:0007669"/>
    <property type="project" value="TreeGrafter"/>
</dbReference>
<dbReference type="GO" id="GO:0003729">
    <property type="term" value="F:mRNA binding"/>
    <property type="evidence" value="ECO:0007669"/>
    <property type="project" value="TreeGrafter"/>
</dbReference>
<accession>A0A6N7KJJ0</accession>
<dbReference type="EMBL" id="WBOF01000001">
    <property type="protein sequence ID" value="MQS11670.1"/>
    <property type="molecule type" value="Genomic_DNA"/>
</dbReference>
<evidence type="ECO:0000313" key="6">
    <source>
        <dbReference type="Proteomes" id="UP000450000"/>
    </source>
</evidence>
<keyword evidence="2 5" id="KW-0689">Ribosomal protein</keyword>
<sequence length="498" mass="54066">MTDAARSGPEFRWARLRGMAHPVHRLSGSFDHNSRESHAEACVAAVAGFALDAGAGRLTIDNPALDGFFSFSRRVGVNGHGLHGLFDHRHRGFHDGAEVSLGTGLALVRAMVLRQGAWCRLSGDGGFFVHVGDEGEVYVRGAAFGTAVERARALGLDVSEVEGSPYAPELDETADARPADDAFWAAVAALVAERGAVLLEEQYVRNGYRWHGISSVEDVDGARARLTPRARLALWPDLSADLDAVRTAIERQEHVAMLVEEPQLADSFPARIAERRTEVRKCRAALIPMEPADRHPLLAAEVPDADGVLRTRWRLQPTRAEQLRALLGSLRAGDRVRGVVATGVHDVGVYVDLDDDLGRQVGFLRVPELSWSRVDGVDDLAPVGREIEAMVLSVDFGWEQVNLSMKALNPDPWRLFADTEPVGRTFTGVVAKLMPFGALVAVRNDVGAELGGLVRAEDLASSVEEGDEIAVFVEELDLERRRIRLRSAAEPGAPMLSG</sequence>
<dbReference type="RefSeq" id="WP_153460241.1">
    <property type="nucleotide sequence ID" value="NZ_WBOF01000001.1"/>
</dbReference>
<dbReference type="SUPFAM" id="SSF50249">
    <property type="entry name" value="Nucleic acid-binding proteins"/>
    <property type="match status" value="2"/>
</dbReference>
<evidence type="ECO:0000256" key="2">
    <source>
        <dbReference type="ARBA" id="ARBA00022980"/>
    </source>
</evidence>
<dbReference type="Pfam" id="PF00575">
    <property type="entry name" value="S1"/>
    <property type="match status" value="1"/>
</dbReference>
<dbReference type="Gene3D" id="2.40.50.140">
    <property type="entry name" value="Nucleic acid-binding proteins"/>
    <property type="match status" value="2"/>
</dbReference>
<dbReference type="SMART" id="SM00316">
    <property type="entry name" value="S1"/>
    <property type="match status" value="2"/>
</dbReference>
<evidence type="ECO:0000259" key="4">
    <source>
        <dbReference type="PROSITE" id="PS50126"/>
    </source>
</evidence>
<dbReference type="PANTHER" id="PTHR10724:SF7">
    <property type="entry name" value="SMALL RIBOSOMAL SUBUNIT PROTEIN BS1C"/>
    <property type="match status" value="1"/>
</dbReference>
<evidence type="ECO:0000256" key="3">
    <source>
        <dbReference type="ARBA" id="ARBA00023274"/>
    </source>
</evidence>
<evidence type="ECO:0000256" key="1">
    <source>
        <dbReference type="ARBA" id="ARBA00006767"/>
    </source>
</evidence>
<dbReference type="InterPro" id="IPR012340">
    <property type="entry name" value="NA-bd_OB-fold"/>
</dbReference>
<feature type="domain" description="S1 motif" evidence="4">
    <location>
        <begin position="333"/>
        <end position="406"/>
    </location>
</feature>
<dbReference type="GO" id="GO:0006412">
    <property type="term" value="P:translation"/>
    <property type="evidence" value="ECO:0007669"/>
    <property type="project" value="TreeGrafter"/>
</dbReference>
<dbReference type="Proteomes" id="UP000450000">
    <property type="component" value="Unassembled WGS sequence"/>
</dbReference>
<evidence type="ECO:0000313" key="5">
    <source>
        <dbReference type="EMBL" id="MQS11670.1"/>
    </source>
</evidence>
<comment type="caution">
    <text evidence="5">The sequence shown here is derived from an EMBL/GenBank/DDBJ whole genome shotgun (WGS) entry which is preliminary data.</text>
</comment>
<feature type="domain" description="S1 motif" evidence="4">
    <location>
        <begin position="423"/>
        <end position="488"/>
    </location>
</feature>